<evidence type="ECO:0000313" key="2">
    <source>
        <dbReference type="Proteomes" id="UP000678393"/>
    </source>
</evidence>
<name>A0A8S3ZDK0_9EUPU</name>
<sequence length="162" mass="17531">LSPWTGQVRMYDFAPRQKYAITLPCCRHDSAGEDIILALSKKKTTADSNPGLPLKSRGVRFDPDLPQTLRLEFAKSNTKVIKPKPASSQPVTSNSAGFIHPITGHELRTAFFPGSPEAWAVAPSIASFAELIPAPSPGAGLPHSFLIPHHHPATLAQMHVRV</sequence>
<keyword evidence="2" id="KW-1185">Reference proteome</keyword>
<comment type="caution">
    <text evidence="1">The sequence shown here is derived from an EMBL/GenBank/DDBJ whole genome shotgun (WGS) entry which is preliminary data.</text>
</comment>
<feature type="non-terminal residue" evidence="1">
    <location>
        <position position="1"/>
    </location>
</feature>
<organism evidence="1 2">
    <name type="scientific">Candidula unifasciata</name>
    <dbReference type="NCBI Taxonomy" id="100452"/>
    <lineage>
        <taxon>Eukaryota</taxon>
        <taxon>Metazoa</taxon>
        <taxon>Spiralia</taxon>
        <taxon>Lophotrochozoa</taxon>
        <taxon>Mollusca</taxon>
        <taxon>Gastropoda</taxon>
        <taxon>Heterobranchia</taxon>
        <taxon>Euthyneura</taxon>
        <taxon>Panpulmonata</taxon>
        <taxon>Eupulmonata</taxon>
        <taxon>Stylommatophora</taxon>
        <taxon>Helicina</taxon>
        <taxon>Helicoidea</taxon>
        <taxon>Geomitridae</taxon>
        <taxon>Candidula</taxon>
    </lineage>
</organism>
<gene>
    <name evidence="1" type="ORF">CUNI_LOCUS12827</name>
</gene>
<proteinExistence type="predicted"/>
<dbReference type="AlphaFoldDB" id="A0A8S3ZDK0"/>
<protein>
    <submittedName>
        <fullName evidence="1">Uncharacterized protein</fullName>
    </submittedName>
</protein>
<accession>A0A8S3ZDK0</accession>
<dbReference type="EMBL" id="CAJHNH020002629">
    <property type="protein sequence ID" value="CAG5127269.1"/>
    <property type="molecule type" value="Genomic_DNA"/>
</dbReference>
<feature type="non-terminal residue" evidence="1">
    <location>
        <position position="162"/>
    </location>
</feature>
<dbReference type="Proteomes" id="UP000678393">
    <property type="component" value="Unassembled WGS sequence"/>
</dbReference>
<evidence type="ECO:0000313" key="1">
    <source>
        <dbReference type="EMBL" id="CAG5127269.1"/>
    </source>
</evidence>
<dbReference type="OrthoDB" id="431169at2759"/>
<reference evidence="1" key="1">
    <citation type="submission" date="2021-04" db="EMBL/GenBank/DDBJ databases">
        <authorList>
            <consortium name="Molecular Ecology Group"/>
        </authorList>
    </citation>
    <scope>NUCLEOTIDE SEQUENCE</scope>
</reference>